<feature type="compositionally biased region" description="Basic and acidic residues" evidence="1">
    <location>
        <begin position="29"/>
        <end position="42"/>
    </location>
</feature>
<comment type="caution">
    <text evidence="2">The sequence shown here is derived from an EMBL/GenBank/DDBJ whole genome shotgun (WGS) entry which is preliminary data.</text>
</comment>
<proteinExistence type="predicted"/>
<organism evidence="2 3">
    <name type="scientific">Cymbomonas tetramitiformis</name>
    <dbReference type="NCBI Taxonomy" id="36881"/>
    <lineage>
        <taxon>Eukaryota</taxon>
        <taxon>Viridiplantae</taxon>
        <taxon>Chlorophyta</taxon>
        <taxon>Pyramimonadophyceae</taxon>
        <taxon>Pyramimonadales</taxon>
        <taxon>Pyramimonadaceae</taxon>
        <taxon>Cymbomonas</taxon>
    </lineage>
</organism>
<name>A0AAE0CAN5_9CHLO</name>
<accession>A0AAE0CAN5</accession>
<feature type="region of interest" description="Disordered" evidence="1">
    <location>
        <begin position="22"/>
        <end position="65"/>
    </location>
</feature>
<evidence type="ECO:0000313" key="2">
    <source>
        <dbReference type="EMBL" id="KAK3251507.1"/>
    </source>
</evidence>
<dbReference type="EMBL" id="LGRX02026006">
    <property type="protein sequence ID" value="KAK3251507.1"/>
    <property type="molecule type" value="Genomic_DNA"/>
</dbReference>
<evidence type="ECO:0000313" key="3">
    <source>
        <dbReference type="Proteomes" id="UP001190700"/>
    </source>
</evidence>
<feature type="compositionally biased region" description="Polar residues" evidence="1">
    <location>
        <begin position="48"/>
        <end position="62"/>
    </location>
</feature>
<reference evidence="2 3" key="1">
    <citation type="journal article" date="2015" name="Genome Biol. Evol.">
        <title>Comparative Genomics of a Bacterivorous Green Alga Reveals Evolutionary Causalities and Consequences of Phago-Mixotrophic Mode of Nutrition.</title>
        <authorList>
            <person name="Burns J.A."/>
            <person name="Paasch A."/>
            <person name="Narechania A."/>
            <person name="Kim E."/>
        </authorList>
    </citation>
    <scope>NUCLEOTIDE SEQUENCE [LARGE SCALE GENOMIC DNA]</scope>
    <source>
        <strain evidence="2 3">PLY_AMNH</strain>
    </source>
</reference>
<sequence>MRGTKEKNDMLKAVPQTALQDGVTFVRAPESKKITAKEKPPEAKLPSSPDSGGTGEPSQKQVKYQKRMAALAEAKAGCWHWWEQAGATPK</sequence>
<dbReference type="AlphaFoldDB" id="A0AAE0CAN5"/>
<dbReference type="Proteomes" id="UP001190700">
    <property type="component" value="Unassembled WGS sequence"/>
</dbReference>
<evidence type="ECO:0000256" key="1">
    <source>
        <dbReference type="SAM" id="MobiDB-lite"/>
    </source>
</evidence>
<keyword evidence="3" id="KW-1185">Reference proteome</keyword>
<protein>
    <submittedName>
        <fullName evidence="2">Uncharacterized protein</fullName>
    </submittedName>
</protein>
<gene>
    <name evidence="2" type="ORF">CYMTET_39157</name>
</gene>